<dbReference type="RefSeq" id="WP_010386696.1">
    <property type="nucleotide sequence ID" value="NZ_AHCD03000020.1"/>
</dbReference>
<accession>A0A8T0CDC0</accession>
<name>A0A8T0CDC0_9GAMM</name>
<dbReference type="GeneID" id="61355698"/>
<feature type="region of interest" description="Disordered" evidence="1">
    <location>
        <begin position="299"/>
        <end position="340"/>
    </location>
</feature>
<gene>
    <name evidence="2" type="ORF">PRUB_a1529</name>
</gene>
<protein>
    <recommendedName>
        <fullName evidence="4">TnsE C-terminal domain-containing protein</fullName>
    </recommendedName>
</protein>
<dbReference type="Proteomes" id="UP000016480">
    <property type="component" value="Unassembled WGS sequence"/>
</dbReference>
<comment type="caution">
    <text evidence="2">The sequence shown here is derived from an EMBL/GenBank/DDBJ whole genome shotgun (WGS) entry which is preliminary data.</text>
</comment>
<evidence type="ECO:0000313" key="3">
    <source>
        <dbReference type="Proteomes" id="UP000016480"/>
    </source>
</evidence>
<dbReference type="EMBL" id="AHCD03000020">
    <property type="protein sequence ID" value="KAF7788540.1"/>
    <property type="molecule type" value="Genomic_DNA"/>
</dbReference>
<proteinExistence type="predicted"/>
<organism evidence="2 3">
    <name type="scientific">Pseudoalteromonas rubra</name>
    <dbReference type="NCBI Taxonomy" id="43658"/>
    <lineage>
        <taxon>Bacteria</taxon>
        <taxon>Pseudomonadati</taxon>
        <taxon>Pseudomonadota</taxon>
        <taxon>Gammaproteobacteria</taxon>
        <taxon>Alteromonadales</taxon>
        <taxon>Pseudoalteromonadaceae</taxon>
        <taxon>Pseudoalteromonas</taxon>
    </lineage>
</organism>
<evidence type="ECO:0008006" key="4">
    <source>
        <dbReference type="Google" id="ProtNLM"/>
    </source>
</evidence>
<reference evidence="2 3" key="1">
    <citation type="journal article" date="2012" name="J. Bacteriol.">
        <title>Genome sequence of the cycloprodigiosin-producing bacterial strain Pseudoalteromonas rubra ATCC 29570(T).</title>
        <authorList>
            <person name="Xie B.B."/>
            <person name="Shu Y.L."/>
            <person name="Qin Q.L."/>
            <person name="Rong J.C."/>
            <person name="Zhang X.Y."/>
            <person name="Chen X.L."/>
            <person name="Zhou B.C."/>
            <person name="Zhang Y.Z."/>
        </authorList>
    </citation>
    <scope>NUCLEOTIDE SEQUENCE [LARGE SCALE GENOMIC DNA]</scope>
    <source>
        <strain evidence="2 3">DSM 6842</strain>
    </source>
</reference>
<sequence>MTEPVYKLKEYPGLWRVNGYSNLELPDKSVPKVWVCLSQLKEEQIRTPLTLGSVTGQSIKIKQPLSRISDLLIGSCWRGGGEKGTCANILPPLNKEFVIDTSKIKIVRLGESVSIYGNTYQCVLPKMAIELGKHLYDLAQTLFAVVPVLHDEFTKFLVVPCYELYRFYIGVSSRFINGNVAGSLDRYFEWHNPYLKVLKNLSMLEKFVAYRGHWSSEGRSWFNMPHRHIQSIGQANRLSNGNQPLVMMATFPFCGITTLTIAGKPFKLSNNNSDEWGVFAANILQCSKRESFEVLALGDSESDTPEPGSVDTARPPNGSGPFDDEEDWPETNEQPNTRGSDIAILAQNNRFSAMQGMAFKNFTTNDNEDPVYKNGFSKKAEKVSHDELTGPSDEDDPILPKENFDGHADHVDRDLTDFVHVIIALRHLVSKRGWEVRTRSHGTNLIVEGETVTTFIVPANNKRKLNWRLIGEGENVRPRQIVWVEIAVTPEQFIYLAEMELKGSESGRSTLCVLSKTGRIMDIPDFKVLLKLTATRNGWPQEKHTWKSEQLAKIANEYFQKYEHKGLSHHPSNTAKEQSQKILEWAESIEKKLLKVLNM</sequence>
<evidence type="ECO:0000256" key="1">
    <source>
        <dbReference type="SAM" id="MobiDB-lite"/>
    </source>
</evidence>
<dbReference type="AlphaFoldDB" id="A0A8T0CDC0"/>
<evidence type="ECO:0000313" key="2">
    <source>
        <dbReference type="EMBL" id="KAF7788540.1"/>
    </source>
</evidence>